<gene>
    <name evidence="3" type="ORF">DL762_001580</name>
</gene>
<feature type="domain" description="AAA+ ATPase" evidence="2">
    <location>
        <begin position="33"/>
        <end position="162"/>
    </location>
</feature>
<evidence type="ECO:0000256" key="1">
    <source>
        <dbReference type="SAM" id="MobiDB-lite"/>
    </source>
</evidence>
<evidence type="ECO:0000313" key="4">
    <source>
        <dbReference type="Proteomes" id="UP000294003"/>
    </source>
</evidence>
<dbReference type="Gene3D" id="3.40.50.300">
    <property type="entry name" value="P-loop containing nucleotide triphosphate hydrolases"/>
    <property type="match status" value="1"/>
</dbReference>
<dbReference type="Proteomes" id="UP000294003">
    <property type="component" value="Unassembled WGS sequence"/>
</dbReference>
<dbReference type="SUPFAM" id="SSF52540">
    <property type="entry name" value="P-loop containing nucleoside triphosphate hydrolases"/>
    <property type="match status" value="1"/>
</dbReference>
<evidence type="ECO:0000259" key="2">
    <source>
        <dbReference type="SMART" id="SM00382"/>
    </source>
</evidence>
<feature type="region of interest" description="Disordered" evidence="1">
    <location>
        <begin position="250"/>
        <end position="351"/>
    </location>
</feature>
<dbReference type="PANTHER" id="PTHR46411:SF3">
    <property type="entry name" value="AAA+ ATPASE DOMAIN-CONTAINING PROTEIN"/>
    <property type="match status" value="1"/>
</dbReference>
<sequence>MIRSAVSAHFRARQKEKQGLSTINLDVIRAKGKGLVILLHGPPGVGKTATAEAVAIENKKPLFPITCGDLGSSPSAVDKSLRDIFRYAHLVLEYYSGILFLTTNRVGALDEAFQSRVHLSLCYPHLSLNDTLAVLQSNLNRLPRFEQAKDKSSRDRYIKVLDASISGFVKAEYEEYSKANKKKKGPWNGRQIRNAVRIAAGLALYDKEASDENDGLPAILTADHFRSVEETTTEFEEYVKSAKKGDDTFLSRARQDRNDDFHEEGAAEYPSYRGDSDAESSTTPSARSGKRPQHGIPEDDDEEAEDSRGDFSEEGNYEEMDNSYSPHHVPPAGRRSQYGKKRDQYARLELN</sequence>
<keyword evidence="4" id="KW-1185">Reference proteome</keyword>
<name>A0ABY0HFU2_9PEZI</name>
<feature type="compositionally biased region" description="Acidic residues" evidence="1">
    <location>
        <begin position="312"/>
        <end position="321"/>
    </location>
</feature>
<organism evidence="3 4">
    <name type="scientific">Monosporascus cannonballus</name>
    <dbReference type="NCBI Taxonomy" id="155416"/>
    <lineage>
        <taxon>Eukaryota</taxon>
        <taxon>Fungi</taxon>
        <taxon>Dikarya</taxon>
        <taxon>Ascomycota</taxon>
        <taxon>Pezizomycotina</taxon>
        <taxon>Sordariomycetes</taxon>
        <taxon>Xylariomycetidae</taxon>
        <taxon>Xylariales</taxon>
        <taxon>Xylariales incertae sedis</taxon>
        <taxon>Monosporascus</taxon>
    </lineage>
</organism>
<dbReference type="InterPro" id="IPR056599">
    <property type="entry name" value="AAA_lid_fung"/>
</dbReference>
<dbReference type="InterPro" id="IPR003959">
    <property type="entry name" value="ATPase_AAA_core"/>
</dbReference>
<dbReference type="SMART" id="SM00382">
    <property type="entry name" value="AAA"/>
    <property type="match status" value="1"/>
</dbReference>
<accession>A0ABY0HFU2</accession>
<feature type="compositionally biased region" description="Basic and acidic residues" evidence="1">
    <location>
        <begin position="250"/>
        <end position="265"/>
    </location>
</feature>
<protein>
    <recommendedName>
        <fullName evidence="2">AAA+ ATPase domain-containing protein</fullName>
    </recommendedName>
</protein>
<dbReference type="Pfam" id="PF23232">
    <property type="entry name" value="AAA_lid_13"/>
    <property type="match status" value="1"/>
</dbReference>
<evidence type="ECO:0000313" key="3">
    <source>
        <dbReference type="EMBL" id="RYO92546.1"/>
    </source>
</evidence>
<feature type="compositionally biased region" description="Basic and acidic residues" evidence="1">
    <location>
        <begin position="340"/>
        <end position="351"/>
    </location>
</feature>
<dbReference type="Pfam" id="PF00004">
    <property type="entry name" value="AAA"/>
    <property type="match status" value="1"/>
</dbReference>
<comment type="caution">
    <text evidence="3">The sequence shown here is derived from an EMBL/GenBank/DDBJ whole genome shotgun (WGS) entry which is preliminary data.</text>
</comment>
<dbReference type="PANTHER" id="PTHR46411">
    <property type="entry name" value="FAMILY ATPASE, PUTATIVE-RELATED"/>
    <property type="match status" value="1"/>
</dbReference>
<dbReference type="InterPro" id="IPR027417">
    <property type="entry name" value="P-loop_NTPase"/>
</dbReference>
<dbReference type="EMBL" id="QJNS01000026">
    <property type="protein sequence ID" value="RYO92546.1"/>
    <property type="molecule type" value="Genomic_DNA"/>
</dbReference>
<dbReference type="InterPro" id="IPR003593">
    <property type="entry name" value="AAA+_ATPase"/>
</dbReference>
<reference evidence="3 4" key="1">
    <citation type="submission" date="2018-06" db="EMBL/GenBank/DDBJ databases">
        <title>Complete Genomes of Monosporascus.</title>
        <authorList>
            <person name="Robinson A.J."/>
            <person name="Natvig D.O."/>
        </authorList>
    </citation>
    <scope>NUCLEOTIDE SEQUENCE [LARGE SCALE GENOMIC DNA]</scope>
    <source>
        <strain evidence="3 4">CBS 609.92</strain>
    </source>
</reference>
<proteinExistence type="predicted"/>